<evidence type="ECO:0008006" key="2">
    <source>
        <dbReference type="Google" id="ProtNLM"/>
    </source>
</evidence>
<accession>A0AAU8FLQ9</accession>
<dbReference type="AlphaFoldDB" id="A0AAU8FLQ9"/>
<sequence>MKHLLLIVVLAGSLLCGCKDSSEPLGDMPAIKSISFEGLSDEHVTFDAGNSVITVRMPAVLPGGLKPVMKLTEGAQPVGLLPDGTIDISAFCACSKPTQDVFLRIGNQAKTATYRLNIVATGPIAPQDVYEETTFSLKTGVLKLNLPVKNLYNNYRFDQISFKGEDGKSGAWIYADGACLAGCRAEQPNRLAITLYSPVEKELKPGKYRIEIGDMKFPQRLIVVD</sequence>
<dbReference type="RefSeq" id="WP_353720030.1">
    <property type="nucleotide sequence ID" value="NZ_CP159289.1"/>
</dbReference>
<protein>
    <recommendedName>
        <fullName evidence="2">DUF4382 domain-containing protein</fullName>
    </recommendedName>
</protein>
<proteinExistence type="predicted"/>
<organism evidence="1">
    <name type="scientific">Dyadobacter sp. 676</name>
    <dbReference type="NCBI Taxonomy" id="3088362"/>
    <lineage>
        <taxon>Bacteria</taxon>
        <taxon>Pseudomonadati</taxon>
        <taxon>Bacteroidota</taxon>
        <taxon>Cytophagia</taxon>
        <taxon>Cytophagales</taxon>
        <taxon>Spirosomataceae</taxon>
        <taxon>Dyadobacter</taxon>
    </lineage>
</organism>
<evidence type="ECO:0000313" key="1">
    <source>
        <dbReference type="EMBL" id="XCH24715.1"/>
    </source>
</evidence>
<reference evidence="1" key="1">
    <citation type="submission" date="2024-06" db="EMBL/GenBank/DDBJ databases">
        <title>Sequencing and assembly of the genome of Dyadobacter sp. strain 676, a symbiont of Cyamopsis tetragonoloba.</title>
        <authorList>
            <person name="Guro P."/>
            <person name="Sazanova A."/>
            <person name="Kuznetsova I."/>
            <person name="Belimov A."/>
            <person name="Safronova V."/>
        </authorList>
    </citation>
    <scope>NUCLEOTIDE SEQUENCE</scope>
    <source>
        <strain evidence="1">676</strain>
    </source>
</reference>
<dbReference type="PROSITE" id="PS51257">
    <property type="entry name" value="PROKAR_LIPOPROTEIN"/>
    <property type="match status" value="1"/>
</dbReference>
<dbReference type="EMBL" id="CP159289">
    <property type="protein sequence ID" value="XCH24715.1"/>
    <property type="molecule type" value="Genomic_DNA"/>
</dbReference>
<gene>
    <name evidence="1" type="ORF">ABV298_31235</name>
</gene>
<name>A0AAU8FLQ9_9BACT</name>